<keyword evidence="3" id="KW-1185">Reference proteome</keyword>
<proteinExistence type="predicted"/>
<dbReference type="OrthoDB" id="8115513at2"/>
<name>A0A509EFV8_9HYPH</name>
<protein>
    <submittedName>
        <fullName evidence="2">Uncharacterized protein</fullName>
    </submittedName>
</protein>
<feature type="region of interest" description="Disordered" evidence="1">
    <location>
        <begin position="39"/>
        <end position="68"/>
    </location>
</feature>
<dbReference type="RefSeq" id="WP_142584510.1">
    <property type="nucleotide sequence ID" value="NZ_CABFPH010000064.1"/>
</dbReference>
<accession>A0A509EFV8</accession>
<evidence type="ECO:0000256" key="1">
    <source>
        <dbReference type="SAM" id="MobiDB-lite"/>
    </source>
</evidence>
<dbReference type="AlphaFoldDB" id="A0A509EFV8"/>
<reference evidence="2 3" key="1">
    <citation type="submission" date="2019-06" db="EMBL/GenBank/DDBJ databases">
        <authorList>
            <person name="Rodrigo-Torres L."/>
            <person name="Arahal R. D."/>
            <person name="Lucena T."/>
        </authorList>
    </citation>
    <scope>NUCLEOTIDE SEQUENCE [LARGE SCALE GENOMIC DNA]</scope>
    <source>
        <strain evidence="2 3">SB0023/3</strain>
    </source>
</reference>
<gene>
    <name evidence="2" type="ORF">MET9862_03862</name>
</gene>
<sequence length="367" mass="40054">MARQPRVGDEVRSLRGLLAGLSLETKLLRLEHSLRRKDWSDQPRAPAGQSNGGQWVAEGGGRDGGRTLPDDALPLIRPQWAQLPGAQPTQTREETLLDDGTRVLSIRIHAGRRDFDEQHTVTAPDGESRIFETSGATQTIRDGVSGDVLSRSTFTASGTEPDATVQPAFMPALVPAAVAAVQALRTIELGALLATVLFARKGGFGTVLGMTVQEYEASPEKAPVTVTWVGQPSQSDFHAACPRYGYVMELTDRVTARVKATGLYPTKQLLGTRIHFEIAEEVRALHDENFVAELFIPAALAAGRPPSKGSVRLDLLERARPGVVCIYDYKVGDRVLDVKRALDLALMAKFRFRDTRQIMVIQVKPNT</sequence>
<evidence type="ECO:0000313" key="2">
    <source>
        <dbReference type="EMBL" id="VUD73247.1"/>
    </source>
</evidence>
<organism evidence="2 3">
    <name type="scientific">Methylobacterium symbioticum</name>
    <dbReference type="NCBI Taxonomy" id="2584084"/>
    <lineage>
        <taxon>Bacteria</taxon>
        <taxon>Pseudomonadati</taxon>
        <taxon>Pseudomonadota</taxon>
        <taxon>Alphaproteobacteria</taxon>
        <taxon>Hyphomicrobiales</taxon>
        <taxon>Methylobacteriaceae</taxon>
        <taxon>Methylobacterium</taxon>
    </lineage>
</organism>
<dbReference type="EMBL" id="CABFPH010000064">
    <property type="protein sequence ID" value="VUD73247.1"/>
    <property type="molecule type" value="Genomic_DNA"/>
</dbReference>
<evidence type="ECO:0000313" key="3">
    <source>
        <dbReference type="Proteomes" id="UP000410984"/>
    </source>
</evidence>
<dbReference type="Proteomes" id="UP000410984">
    <property type="component" value="Unassembled WGS sequence"/>
</dbReference>